<evidence type="ECO:0000313" key="3">
    <source>
        <dbReference type="EMBL" id="MCX2720190.1"/>
    </source>
</evidence>
<proteinExistence type="predicted"/>
<dbReference type="Gene3D" id="3.90.79.10">
    <property type="entry name" value="Nucleoside Triphosphate Pyrophosphohydrolase"/>
    <property type="match status" value="1"/>
</dbReference>
<protein>
    <submittedName>
        <fullName evidence="3">NUDIX domain-containing protein</fullName>
    </submittedName>
</protein>
<keyword evidence="4" id="KW-1185">Reference proteome</keyword>
<evidence type="ECO:0000313" key="4">
    <source>
        <dbReference type="Proteomes" id="UP001207116"/>
    </source>
</evidence>
<dbReference type="GO" id="GO:0016787">
    <property type="term" value="F:hydrolase activity"/>
    <property type="evidence" value="ECO:0007669"/>
    <property type="project" value="UniProtKB-KW"/>
</dbReference>
<accession>A0AAE3MLS3</accession>
<dbReference type="EMBL" id="JAPFQP010000004">
    <property type="protein sequence ID" value="MCX2720190.1"/>
    <property type="molecule type" value="Genomic_DNA"/>
</dbReference>
<sequence length="182" mass="20806">MEEYVDVMDAEGRYTGESVPKSLAHSKGLFHPTVHIWFYTREGYILLQQRGRSKPTFPMLWDVSVAGHVSSGESISDAAIREIEEEIGLSLEKGELHLLGVFKSEQLHHKTLIDREFHHSFLCELNTPLAALRKQDSEVEALKLIPLHTLAEEVWGMANPQRYVPHDISYYKAVIKAIKERL</sequence>
<gene>
    <name evidence="3" type="ORF">OO016_11310</name>
</gene>
<name>A0AAE3MLS3_9FLAO</name>
<feature type="domain" description="Nudix hydrolase" evidence="2">
    <location>
        <begin position="29"/>
        <end position="176"/>
    </location>
</feature>
<dbReference type="AlphaFoldDB" id="A0AAE3MLS3"/>
<comment type="caution">
    <text evidence="3">The sequence shown here is derived from an EMBL/GenBank/DDBJ whole genome shotgun (WGS) entry which is preliminary data.</text>
</comment>
<dbReference type="Proteomes" id="UP001207116">
    <property type="component" value="Unassembled WGS sequence"/>
</dbReference>
<dbReference type="PANTHER" id="PTHR10885:SF0">
    <property type="entry name" value="ISOPENTENYL-DIPHOSPHATE DELTA-ISOMERASE"/>
    <property type="match status" value="1"/>
</dbReference>
<dbReference type="PANTHER" id="PTHR10885">
    <property type="entry name" value="ISOPENTENYL-DIPHOSPHATE DELTA-ISOMERASE"/>
    <property type="match status" value="1"/>
</dbReference>
<evidence type="ECO:0000256" key="1">
    <source>
        <dbReference type="ARBA" id="ARBA00022801"/>
    </source>
</evidence>
<dbReference type="PROSITE" id="PS51462">
    <property type="entry name" value="NUDIX"/>
    <property type="match status" value="1"/>
</dbReference>
<organism evidence="3 4">
    <name type="scientific">Lentiprolixibacter aurantiacus</name>
    <dbReference type="NCBI Taxonomy" id="2993939"/>
    <lineage>
        <taxon>Bacteria</taxon>
        <taxon>Pseudomonadati</taxon>
        <taxon>Bacteroidota</taxon>
        <taxon>Flavobacteriia</taxon>
        <taxon>Flavobacteriales</taxon>
        <taxon>Flavobacteriaceae</taxon>
        <taxon>Lentiprolixibacter</taxon>
    </lineage>
</organism>
<reference evidence="3" key="1">
    <citation type="submission" date="2022-11" db="EMBL/GenBank/DDBJ databases">
        <title>The characterization of three novel Bacteroidetes species and genomic analysis of their roles in tidal elemental geochemical cycles.</title>
        <authorList>
            <person name="Ma K.-J."/>
        </authorList>
    </citation>
    <scope>NUCLEOTIDE SEQUENCE</scope>
    <source>
        <strain evidence="3">M415</strain>
    </source>
</reference>
<keyword evidence="1" id="KW-0378">Hydrolase</keyword>
<dbReference type="InterPro" id="IPR000086">
    <property type="entry name" value="NUDIX_hydrolase_dom"/>
</dbReference>
<dbReference type="SUPFAM" id="SSF55811">
    <property type="entry name" value="Nudix"/>
    <property type="match status" value="1"/>
</dbReference>
<dbReference type="PROSITE" id="PS00893">
    <property type="entry name" value="NUDIX_BOX"/>
    <property type="match status" value="1"/>
</dbReference>
<dbReference type="InterPro" id="IPR015797">
    <property type="entry name" value="NUDIX_hydrolase-like_dom_sf"/>
</dbReference>
<evidence type="ECO:0000259" key="2">
    <source>
        <dbReference type="PROSITE" id="PS51462"/>
    </source>
</evidence>
<dbReference type="InterPro" id="IPR020084">
    <property type="entry name" value="NUDIX_hydrolase_CS"/>
</dbReference>
<dbReference type="CDD" id="cd04692">
    <property type="entry name" value="NUDIX_Hydrolase"/>
    <property type="match status" value="1"/>
</dbReference>
<dbReference type="Pfam" id="PF00293">
    <property type="entry name" value="NUDIX"/>
    <property type="match status" value="1"/>
</dbReference>
<dbReference type="RefSeq" id="WP_266013914.1">
    <property type="nucleotide sequence ID" value="NZ_JAPFQP010000004.1"/>
</dbReference>